<dbReference type="InterPro" id="IPR052709">
    <property type="entry name" value="Transposase-MT_Hybrid"/>
</dbReference>
<comment type="caution">
    <text evidence="1">The sequence shown here is derived from an EMBL/GenBank/DDBJ whole genome shotgun (WGS) entry which is preliminary data.</text>
</comment>
<dbReference type="GO" id="GO:0003676">
    <property type="term" value="F:nucleic acid binding"/>
    <property type="evidence" value="ECO:0007669"/>
    <property type="project" value="InterPro"/>
</dbReference>
<evidence type="ECO:0000313" key="2">
    <source>
        <dbReference type="Proteomes" id="UP001142489"/>
    </source>
</evidence>
<dbReference type="EMBL" id="JAPFRF010000001">
    <property type="protein sequence ID" value="KAJ7345861.1"/>
    <property type="molecule type" value="Genomic_DNA"/>
</dbReference>
<name>A0A9Q0Y9M0_9SAUR</name>
<dbReference type="Gene3D" id="3.30.420.10">
    <property type="entry name" value="Ribonuclease H-like superfamily/Ribonuclease H"/>
    <property type="match status" value="1"/>
</dbReference>
<sequence>MISKGVHLPADNAPVHTTQASVVTTHCLGYELLQHPPYSPDTAPINFFLFPKMKKPLRGRRFDDREDVIFEVEQWFSSKVEDFYKEGLKQFEKRWQKCLTLQGDYMEKN</sequence>
<protein>
    <recommendedName>
        <fullName evidence="3">Histone-lysine N-methyltransferase SETMAR</fullName>
    </recommendedName>
</protein>
<dbReference type="Proteomes" id="UP001142489">
    <property type="component" value="Unassembled WGS sequence"/>
</dbReference>
<keyword evidence="2" id="KW-1185">Reference proteome</keyword>
<accession>A0A9Q0Y9M0</accession>
<reference evidence="1" key="1">
    <citation type="journal article" date="2023" name="DNA Res.">
        <title>Chromosome-level genome assembly of Phrynocephalus forsythii using third-generation DNA sequencing and Hi-C analysis.</title>
        <authorList>
            <person name="Qi Y."/>
            <person name="Zhao W."/>
            <person name="Zhao Y."/>
            <person name="Niu C."/>
            <person name="Cao S."/>
            <person name="Zhang Y."/>
        </authorList>
    </citation>
    <scope>NUCLEOTIDE SEQUENCE</scope>
    <source>
        <tissue evidence="1">Muscle</tissue>
    </source>
</reference>
<organism evidence="1 2">
    <name type="scientific">Phrynocephalus forsythii</name>
    <dbReference type="NCBI Taxonomy" id="171643"/>
    <lineage>
        <taxon>Eukaryota</taxon>
        <taxon>Metazoa</taxon>
        <taxon>Chordata</taxon>
        <taxon>Craniata</taxon>
        <taxon>Vertebrata</taxon>
        <taxon>Euteleostomi</taxon>
        <taxon>Lepidosauria</taxon>
        <taxon>Squamata</taxon>
        <taxon>Bifurcata</taxon>
        <taxon>Unidentata</taxon>
        <taxon>Episquamata</taxon>
        <taxon>Toxicofera</taxon>
        <taxon>Iguania</taxon>
        <taxon>Acrodonta</taxon>
        <taxon>Agamidae</taxon>
        <taxon>Agaminae</taxon>
        <taxon>Phrynocephalus</taxon>
    </lineage>
</organism>
<dbReference type="OrthoDB" id="616263at2759"/>
<evidence type="ECO:0008006" key="3">
    <source>
        <dbReference type="Google" id="ProtNLM"/>
    </source>
</evidence>
<gene>
    <name evidence="1" type="ORF">JRQ81_001811</name>
</gene>
<dbReference type="PANTHER" id="PTHR46060:SF1">
    <property type="entry name" value="MARINER MOS1 TRANSPOSASE-LIKE PROTEIN"/>
    <property type="match status" value="1"/>
</dbReference>
<proteinExistence type="predicted"/>
<evidence type="ECO:0000313" key="1">
    <source>
        <dbReference type="EMBL" id="KAJ7345861.1"/>
    </source>
</evidence>
<dbReference type="AlphaFoldDB" id="A0A9Q0Y9M0"/>
<dbReference type="InterPro" id="IPR036397">
    <property type="entry name" value="RNaseH_sf"/>
</dbReference>
<dbReference type="PANTHER" id="PTHR46060">
    <property type="entry name" value="MARINER MOS1 TRANSPOSASE-LIKE PROTEIN"/>
    <property type="match status" value="1"/>
</dbReference>